<accession>A0ABT1XNV6</accession>
<reference evidence="1 2" key="1">
    <citation type="submission" date="2022-08" db="EMBL/GenBank/DDBJ databases">
        <title>Polyphasic taxonomy analysis of Qipengyuania sp.RS5-5.</title>
        <authorList>
            <person name="Xamxidin M."/>
            <person name="Wu M."/>
        </authorList>
    </citation>
    <scope>NUCLEOTIDE SEQUENCE [LARGE SCALE GENOMIC DNA]</scope>
    <source>
        <strain evidence="1 2">RS5-5</strain>
    </source>
</reference>
<proteinExistence type="predicted"/>
<gene>
    <name evidence="1" type="ORF">NSO95_05220</name>
</gene>
<dbReference type="RefSeq" id="WP_257595103.1">
    <property type="nucleotide sequence ID" value="NZ_JANKHH010000003.1"/>
</dbReference>
<organism evidence="1 2">
    <name type="scientific">Parerythrobacter lacustris</name>
    <dbReference type="NCBI Taxonomy" id="2969984"/>
    <lineage>
        <taxon>Bacteria</taxon>
        <taxon>Pseudomonadati</taxon>
        <taxon>Pseudomonadota</taxon>
        <taxon>Alphaproteobacteria</taxon>
        <taxon>Sphingomonadales</taxon>
        <taxon>Erythrobacteraceae</taxon>
        <taxon>Parerythrobacter</taxon>
    </lineage>
</organism>
<keyword evidence="2" id="KW-1185">Reference proteome</keyword>
<keyword evidence="1" id="KW-0449">Lipoprotein</keyword>
<dbReference type="Proteomes" id="UP001206067">
    <property type="component" value="Unassembled WGS sequence"/>
</dbReference>
<dbReference type="EMBL" id="JANKHH010000003">
    <property type="protein sequence ID" value="MCR2833336.1"/>
    <property type="molecule type" value="Genomic_DNA"/>
</dbReference>
<sequence length="241" mass="25676">MLAERTPAFVVLGEMHGNAESPKIFADAVCLTAQAAPVVVALEQGEDNQPSIDQFLASEGNEQDLAEFRSAPLWNQTFKDGRSSKAMFAMFETLRQLHQVGRVSKVVAYMPLLAEPPASTETWEAINAVSIIRGSHAGSTTLVLTGNVHASLSRVPWGDKYLPMAGHLPQPLTVALDITGNGGETWACTGEPVACGPIRNGSESDVFERGVTLSAEEDGRFSGVVYLGSPTTPSPPLNQLD</sequence>
<name>A0ABT1XNV6_9SPHN</name>
<protein>
    <submittedName>
        <fullName evidence="1">ChaN family lipoprotein</fullName>
    </submittedName>
</protein>
<comment type="caution">
    <text evidence="1">The sequence shown here is derived from an EMBL/GenBank/DDBJ whole genome shotgun (WGS) entry which is preliminary data.</text>
</comment>
<evidence type="ECO:0000313" key="1">
    <source>
        <dbReference type="EMBL" id="MCR2833336.1"/>
    </source>
</evidence>
<evidence type="ECO:0000313" key="2">
    <source>
        <dbReference type="Proteomes" id="UP001206067"/>
    </source>
</evidence>